<evidence type="ECO:0000256" key="1">
    <source>
        <dbReference type="ARBA" id="ARBA00008383"/>
    </source>
</evidence>
<accession>A0A2X0L602</accession>
<dbReference type="Gene3D" id="3.30.1540.10">
    <property type="entry name" value="formyl-coa transferase, domain 3"/>
    <property type="match status" value="1"/>
</dbReference>
<evidence type="ECO:0000256" key="3">
    <source>
        <dbReference type="SAM" id="Phobius"/>
    </source>
</evidence>
<evidence type="ECO:0000256" key="2">
    <source>
        <dbReference type="SAM" id="MobiDB-lite"/>
    </source>
</evidence>
<dbReference type="AlphaFoldDB" id="A0A2X0L602"/>
<dbReference type="InterPro" id="IPR050509">
    <property type="entry name" value="CoA-transferase_III"/>
</dbReference>
<dbReference type="Pfam" id="PF02515">
    <property type="entry name" value="CoA_transf_3"/>
    <property type="match status" value="2"/>
</dbReference>
<feature type="compositionally biased region" description="Basic and acidic residues" evidence="2">
    <location>
        <begin position="367"/>
        <end position="376"/>
    </location>
</feature>
<feature type="transmembrane region" description="Helical" evidence="3">
    <location>
        <begin position="162"/>
        <end position="186"/>
    </location>
</feature>
<keyword evidence="5" id="KW-1185">Reference proteome</keyword>
<dbReference type="STRING" id="289078.A0A2X0L602"/>
<dbReference type="SUPFAM" id="SSF89796">
    <property type="entry name" value="CoA-transferase family III (CaiB/BaiF)"/>
    <property type="match status" value="2"/>
</dbReference>
<keyword evidence="3" id="KW-0812">Transmembrane</keyword>
<dbReference type="EMBL" id="FMWP01000010">
    <property type="protein sequence ID" value="SCZ87686.1"/>
    <property type="molecule type" value="Genomic_DNA"/>
</dbReference>
<dbReference type="PANTHER" id="PTHR48228">
    <property type="entry name" value="SUCCINYL-COA--D-CITRAMALATE COA-TRANSFERASE"/>
    <property type="match status" value="1"/>
</dbReference>
<proteinExistence type="inferred from homology"/>
<dbReference type="OrthoDB" id="16747at2759"/>
<keyword evidence="3" id="KW-0472">Membrane</keyword>
<evidence type="ECO:0000313" key="5">
    <source>
        <dbReference type="Proteomes" id="UP000249723"/>
    </source>
</evidence>
<organism evidence="4 5">
    <name type="scientific">Microbotryum saponariae</name>
    <dbReference type="NCBI Taxonomy" id="289078"/>
    <lineage>
        <taxon>Eukaryota</taxon>
        <taxon>Fungi</taxon>
        <taxon>Dikarya</taxon>
        <taxon>Basidiomycota</taxon>
        <taxon>Pucciniomycotina</taxon>
        <taxon>Microbotryomycetes</taxon>
        <taxon>Microbotryales</taxon>
        <taxon>Microbotryaceae</taxon>
        <taxon>Microbotryum</taxon>
    </lineage>
</organism>
<comment type="similarity">
    <text evidence="1">Belongs to the CoA-transferase III family.</text>
</comment>
<keyword evidence="3" id="KW-1133">Transmembrane helix</keyword>
<dbReference type="Gene3D" id="3.40.50.10540">
    <property type="entry name" value="Crotonobetainyl-coa:carnitine coa-transferase, domain 1"/>
    <property type="match status" value="1"/>
</dbReference>
<dbReference type="InterPro" id="IPR023606">
    <property type="entry name" value="CoA-Trfase_III_dom_1_sf"/>
</dbReference>
<dbReference type="GO" id="GO:0003824">
    <property type="term" value="F:catalytic activity"/>
    <property type="evidence" value="ECO:0007669"/>
    <property type="project" value="InterPro"/>
</dbReference>
<dbReference type="PANTHER" id="PTHR48228:SF5">
    <property type="entry name" value="ALPHA-METHYLACYL-COA RACEMASE"/>
    <property type="match status" value="1"/>
</dbReference>
<name>A0A2X0L602_9BASI</name>
<reference evidence="5" key="1">
    <citation type="submission" date="2016-10" db="EMBL/GenBank/DDBJ databases">
        <authorList>
            <person name="Jeantristanb JTB J.-T."/>
            <person name="Ricardo R."/>
        </authorList>
    </citation>
    <scope>NUCLEOTIDE SEQUENCE [LARGE SCALE GENOMIC DNA]</scope>
</reference>
<feature type="region of interest" description="Disordered" evidence="2">
    <location>
        <begin position="367"/>
        <end position="393"/>
    </location>
</feature>
<feature type="transmembrane region" description="Helical" evidence="3">
    <location>
        <begin position="198"/>
        <end position="218"/>
    </location>
</feature>
<protein>
    <submittedName>
        <fullName evidence="4">BZ3500_MvSof-1268-A1-R1_Chr2-2g05152 protein</fullName>
    </submittedName>
</protein>
<gene>
    <name evidence="4" type="ORF">BZ3500_MVSOF-1268-A1-R1_CHR2-2G05152</name>
</gene>
<dbReference type="InterPro" id="IPR003673">
    <property type="entry name" value="CoA-Trfase_fam_III"/>
</dbReference>
<dbReference type="InterPro" id="IPR044855">
    <property type="entry name" value="CoA-Trfase_III_dom3_sf"/>
</dbReference>
<dbReference type="Proteomes" id="UP000249723">
    <property type="component" value="Unassembled WGS sequence"/>
</dbReference>
<evidence type="ECO:0000313" key="4">
    <source>
        <dbReference type="EMBL" id="SCZ87686.1"/>
    </source>
</evidence>
<sequence>MATQNLPLAGVRVLELAGLAPGPYAGMVLSDFGADVVRVDRAGTTFSTDVLSRYKRSISVSLKSPSGLALLRTLLSAPSVRGCSNINCKCSQAKQANCMNNINQGVWRADVLIDPFRPGVLERLGLGPDVLLAANPGLIIARLTGFRREGPYGKMAGHDINYVALSGVLLLTMLSGSLGGNVALLGRKNDKPYFPANLLADFAGGGIMAVIGILIALLSRQKTGRGQVVEIDMVTGTRYISSFPLMMSRPSLGFPIWDQPRGENLLDGGAPWYDVFETSDKGYMSVGALENHFYTIFINKMLENAKKEHVPNPAPSPNTQMDRSTWPDLERFLTATFKTKTRDEWTKIFLGTDACCVPVLNRQEVDQDGVGKDEPGTRLTTQQFENGDGGVPGPAPKLVSTPARGPGDSTSFFLTPGKDTRRVLKEAGFEKETNKLIEEGAVEISEDDDDEGDVKAKL</sequence>